<evidence type="ECO:0000313" key="1">
    <source>
        <dbReference type="EMBL" id="MDS1272395.1"/>
    </source>
</evidence>
<reference evidence="2" key="1">
    <citation type="submission" date="2023-07" db="EMBL/GenBank/DDBJ databases">
        <title>Novel species in the genus Lipingzhangella isolated from Sambhar Salt Lake.</title>
        <authorList>
            <person name="Jiya N."/>
            <person name="Kajale S."/>
            <person name="Sharma A."/>
        </authorList>
    </citation>
    <scope>NUCLEOTIDE SEQUENCE [LARGE SCALE GENOMIC DNA]</scope>
    <source>
        <strain evidence="2">LS1_29</strain>
    </source>
</reference>
<name>A0ABU2HAP3_9ACTN</name>
<keyword evidence="1" id="KW-0378">Hydrolase</keyword>
<dbReference type="Proteomes" id="UP001250214">
    <property type="component" value="Unassembled WGS sequence"/>
</dbReference>
<dbReference type="InterPro" id="IPR029058">
    <property type="entry name" value="AB_hydrolase_fold"/>
</dbReference>
<protein>
    <submittedName>
        <fullName evidence="1">Alpha/beta hydrolase</fullName>
    </submittedName>
</protein>
<proteinExistence type="predicted"/>
<keyword evidence="2" id="KW-1185">Reference proteome</keyword>
<sequence length="63" mass="6899">MLLVQGDVDQYGTLDQLDVAQRHLGGPVHRVERPGCGHWPHTERADELTRAIAGFARRLPGGA</sequence>
<dbReference type="GO" id="GO:0016787">
    <property type="term" value="F:hydrolase activity"/>
    <property type="evidence" value="ECO:0007669"/>
    <property type="project" value="UniProtKB-KW"/>
</dbReference>
<accession>A0ABU2HAP3</accession>
<dbReference type="EMBL" id="JAVLVT010000010">
    <property type="protein sequence ID" value="MDS1272395.1"/>
    <property type="molecule type" value="Genomic_DNA"/>
</dbReference>
<dbReference type="Gene3D" id="3.40.50.1820">
    <property type="entry name" value="alpha/beta hydrolase"/>
    <property type="match status" value="1"/>
</dbReference>
<evidence type="ECO:0000313" key="2">
    <source>
        <dbReference type="Proteomes" id="UP001250214"/>
    </source>
</evidence>
<dbReference type="RefSeq" id="WP_310913962.1">
    <property type="nucleotide sequence ID" value="NZ_JAVLVT010000010.1"/>
</dbReference>
<comment type="caution">
    <text evidence="1">The sequence shown here is derived from an EMBL/GenBank/DDBJ whole genome shotgun (WGS) entry which is preliminary data.</text>
</comment>
<gene>
    <name evidence="1" type="ORF">RIF23_19075</name>
</gene>
<organism evidence="1 2">
    <name type="scientific">Lipingzhangella rawalii</name>
    <dbReference type="NCBI Taxonomy" id="2055835"/>
    <lineage>
        <taxon>Bacteria</taxon>
        <taxon>Bacillati</taxon>
        <taxon>Actinomycetota</taxon>
        <taxon>Actinomycetes</taxon>
        <taxon>Streptosporangiales</taxon>
        <taxon>Nocardiopsidaceae</taxon>
        <taxon>Lipingzhangella</taxon>
    </lineage>
</organism>
<dbReference type="SUPFAM" id="SSF53474">
    <property type="entry name" value="alpha/beta-Hydrolases"/>
    <property type="match status" value="1"/>
</dbReference>